<accession>A0AAV7WV81</accession>
<dbReference type="Proteomes" id="UP001066276">
    <property type="component" value="Chromosome 1_1"/>
</dbReference>
<protein>
    <submittedName>
        <fullName evidence="2">Uncharacterized protein</fullName>
    </submittedName>
</protein>
<evidence type="ECO:0000313" key="3">
    <source>
        <dbReference type="Proteomes" id="UP001066276"/>
    </source>
</evidence>
<dbReference type="EMBL" id="JANPWB010000001">
    <property type="protein sequence ID" value="KAJ1216631.1"/>
    <property type="molecule type" value="Genomic_DNA"/>
</dbReference>
<feature type="region of interest" description="Disordered" evidence="1">
    <location>
        <begin position="22"/>
        <end position="143"/>
    </location>
</feature>
<keyword evidence="3" id="KW-1185">Reference proteome</keyword>
<sequence length="143" mass="15737">AAHTHTHRLCPLIPCISVRGWEGTESSHRHRGDRQRSSVPYRARGQAPGAHRYGGTRSRVKAQSPIQRDIYDRGGTARCSQQAPRESPAGRSAHRPSPRRHPDHGGEGGGQQAALPDPAPGGECEKRGKMPRRKQEQPQRLPT</sequence>
<feature type="compositionally biased region" description="Basic and acidic residues" evidence="1">
    <location>
        <begin position="123"/>
        <end position="137"/>
    </location>
</feature>
<evidence type="ECO:0000256" key="1">
    <source>
        <dbReference type="SAM" id="MobiDB-lite"/>
    </source>
</evidence>
<proteinExistence type="predicted"/>
<organism evidence="2 3">
    <name type="scientific">Pleurodeles waltl</name>
    <name type="common">Iberian ribbed newt</name>
    <dbReference type="NCBI Taxonomy" id="8319"/>
    <lineage>
        <taxon>Eukaryota</taxon>
        <taxon>Metazoa</taxon>
        <taxon>Chordata</taxon>
        <taxon>Craniata</taxon>
        <taxon>Vertebrata</taxon>
        <taxon>Euteleostomi</taxon>
        <taxon>Amphibia</taxon>
        <taxon>Batrachia</taxon>
        <taxon>Caudata</taxon>
        <taxon>Salamandroidea</taxon>
        <taxon>Salamandridae</taxon>
        <taxon>Pleurodelinae</taxon>
        <taxon>Pleurodeles</taxon>
    </lineage>
</organism>
<dbReference type="AlphaFoldDB" id="A0AAV7WV81"/>
<feature type="compositionally biased region" description="Basic residues" evidence="1">
    <location>
        <begin position="92"/>
        <end position="102"/>
    </location>
</feature>
<comment type="caution">
    <text evidence="2">The sequence shown here is derived from an EMBL/GenBank/DDBJ whole genome shotgun (WGS) entry which is preliminary data.</text>
</comment>
<evidence type="ECO:0000313" key="2">
    <source>
        <dbReference type="EMBL" id="KAJ1216631.1"/>
    </source>
</evidence>
<feature type="non-terminal residue" evidence="2">
    <location>
        <position position="143"/>
    </location>
</feature>
<name>A0AAV7WV81_PLEWA</name>
<feature type="non-terminal residue" evidence="2">
    <location>
        <position position="1"/>
    </location>
</feature>
<reference evidence="2" key="1">
    <citation type="journal article" date="2022" name="bioRxiv">
        <title>Sequencing and chromosome-scale assembly of the giantPleurodeles waltlgenome.</title>
        <authorList>
            <person name="Brown T."/>
            <person name="Elewa A."/>
            <person name="Iarovenko S."/>
            <person name="Subramanian E."/>
            <person name="Araus A.J."/>
            <person name="Petzold A."/>
            <person name="Susuki M."/>
            <person name="Suzuki K.-i.T."/>
            <person name="Hayashi T."/>
            <person name="Toyoda A."/>
            <person name="Oliveira C."/>
            <person name="Osipova E."/>
            <person name="Leigh N.D."/>
            <person name="Simon A."/>
            <person name="Yun M.H."/>
        </authorList>
    </citation>
    <scope>NUCLEOTIDE SEQUENCE</scope>
    <source>
        <strain evidence="2">20211129_DDA</strain>
        <tissue evidence="2">Liver</tissue>
    </source>
</reference>
<gene>
    <name evidence="2" type="ORF">NDU88_004232</name>
</gene>